<dbReference type="SUPFAM" id="SSF57716">
    <property type="entry name" value="Glucocorticoid receptor-like (DNA-binding domain)"/>
    <property type="match status" value="1"/>
</dbReference>
<dbReference type="InterPro" id="IPR036236">
    <property type="entry name" value="Znf_C2H2_sf"/>
</dbReference>
<dbReference type="PROSITE" id="PS00028">
    <property type="entry name" value="ZINC_FINGER_C2H2_1"/>
    <property type="match status" value="7"/>
</dbReference>
<keyword evidence="3" id="KW-0677">Repeat</keyword>
<feature type="binding site" evidence="8">
    <location>
        <position position="4"/>
    </location>
    <ligand>
        <name>Zn(2+)</name>
        <dbReference type="ChEBI" id="CHEBI:29105"/>
    </ligand>
</feature>
<evidence type="ECO:0000256" key="3">
    <source>
        <dbReference type="ARBA" id="ARBA00022737"/>
    </source>
</evidence>
<dbReference type="InterPro" id="IPR013087">
    <property type="entry name" value="Znf_C2H2_type"/>
</dbReference>
<dbReference type="GO" id="GO:0000981">
    <property type="term" value="F:DNA-binding transcription factor activity, RNA polymerase II-specific"/>
    <property type="evidence" value="ECO:0007669"/>
    <property type="project" value="TreeGrafter"/>
</dbReference>
<dbReference type="STRING" id="66420.A0A194QB05"/>
<comment type="subcellular location">
    <subcellularLocation>
        <location evidence="1">Nucleus</location>
    </subcellularLocation>
</comment>
<dbReference type="PANTHER" id="PTHR24394:SF29">
    <property type="entry name" value="MYONEURIN"/>
    <property type="match status" value="1"/>
</dbReference>
<evidence type="ECO:0000256" key="7">
    <source>
        <dbReference type="PROSITE-ProRule" id="PRU00042"/>
    </source>
</evidence>
<evidence type="ECO:0000256" key="5">
    <source>
        <dbReference type="ARBA" id="ARBA00022833"/>
    </source>
</evidence>
<feature type="binding site" evidence="8">
    <location>
        <position position="56"/>
    </location>
    <ligand>
        <name>Zn(2+)</name>
        <dbReference type="ChEBI" id="CHEBI:29105"/>
    </ligand>
</feature>
<dbReference type="EMBL" id="KQ459232">
    <property type="protein sequence ID" value="KPJ02647.1"/>
    <property type="molecule type" value="Genomic_DNA"/>
</dbReference>
<feature type="domain" description="C2H2-type" evidence="9">
    <location>
        <begin position="364"/>
        <end position="391"/>
    </location>
</feature>
<gene>
    <name evidence="11" type="ORF">RR46_09850</name>
</gene>
<dbReference type="Gene3D" id="3.40.1800.20">
    <property type="match status" value="1"/>
</dbReference>
<feature type="domain" description="ZAD" evidence="10">
    <location>
        <begin position="2"/>
        <end position="80"/>
    </location>
</feature>
<dbReference type="SMART" id="SM00868">
    <property type="entry name" value="zf-AD"/>
    <property type="match status" value="1"/>
</dbReference>
<feature type="binding site" evidence="8">
    <location>
        <position position="7"/>
    </location>
    <ligand>
        <name>Zn(2+)</name>
        <dbReference type="ChEBI" id="CHEBI:29105"/>
    </ligand>
</feature>
<dbReference type="GO" id="GO:0008270">
    <property type="term" value="F:zinc ion binding"/>
    <property type="evidence" value="ECO:0007669"/>
    <property type="project" value="UniProtKB-UniRule"/>
</dbReference>
<sequence length="425" mass="50100">MDDCRICLKCMGDKDIFQLEAEKVNESKNFLELLVFCLDIVVSPNFIYGRKICSDCYIKIIEFDKFKTLALKNNTYLLNLQLNGNIANDVLLKDRIKCENNFDEISNNNENDVKNSECFSSDDEFLSAIKQIKCENTLEETKENVHVAEEVFKKKKKEKLKVCKKRNQICEQCGKTVVNLEKHSRLHKSVDERKCFKCEECDKSFSSLSARYRHYRTKHLGIKSHCDICDKDVVDLRSYTLMMHNAEDMQYVCIPCGKRFISQSVLDLHSTIHTKQLAYACDICDKKFRCKITMMSHKRQVHDKEKSHLCQFCSKGFFKKYHLQVHLRSHTKEKPYQCQDCKKYFTTRNSLKTHQFIHTGVKMFACSLCDMTFANPGYISAHMRIHTKEKRHQCKYCDARFGRSDHRKRHEVNVHERNYGLMNKK</sequence>
<protein>
    <submittedName>
        <fullName evidence="11">Zinc finger protein 235</fullName>
    </submittedName>
</protein>
<dbReference type="Gene3D" id="3.30.160.60">
    <property type="entry name" value="Classic Zinc Finger"/>
    <property type="match status" value="6"/>
</dbReference>
<keyword evidence="6" id="KW-0539">Nucleus</keyword>
<feature type="domain" description="C2H2-type" evidence="9">
    <location>
        <begin position="196"/>
        <end position="224"/>
    </location>
</feature>
<organism evidence="11 12">
    <name type="scientific">Papilio xuthus</name>
    <name type="common">Asian swallowtail butterfly</name>
    <dbReference type="NCBI Taxonomy" id="66420"/>
    <lineage>
        <taxon>Eukaryota</taxon>
        <taxon>Metazoa</taxon>
        <taxon>Ecdysozoa</taxon>
        <taxon>Arthropoda</taxon>
        <taxon>Hexapoda</taxon>
        <taxon>Insecta</taxon>
        <taxon>Pterygota</taxon>
        <taxon>Neoptera</taxon>
        <taxon>Endopterygota</taxon>
        <taxon>Lepidoptera</taxon>
        <taxon>Glossata</taxon>
        <taxon>Ditrysia</taxon>
        <taxon>Papilionoidea</taxon>
        <taxon>Papilionidae</taxon>
        <taxon>Papilioninae</taxon>
        <taxon>Papilio</taxon>
    </lineage>
</organism>
<evidence type="ECO:0000256" key="6">
    <source>
        <dbReference type="ARBA" id="ARBA00023242"/>
    </source>
</evidence>
<evidence type="ECO:0000259" key="10">
    <source>
        <dbReference type="PROSITE" id="PS51915"/>
    </source>
</evidence>
<dbReference type="SMART" id="SM00355">
    <property type="entry name" value="ZnF_C2H2"/>
    <property type="match status" value="8"/>
</dbReference>
<keyword evidence="5 8" id="KW-0862">Zinc</keyword>
<dbReference type="AlphaFoldDB" id="A0A194QB05"/>
<dbReference type="FunFam" id="3.30.160.60:FF:000100">
    <property type="entry name" value="Zinc finger 45-like"/>
    <property type="match status" value="1"/>
</dbReference>
<evidence type="ECO:0000313" key="12">
    <source>
        <dbReference type="Proteomes" id="UP000053268"/>
    </source>
</evidence>
<feature type="binding site" evidence="8">
    <location>
        <position position="53"/>
    </location>
    <ligand>
        <name>Zn(2+)</name>
        <dbReference type="ChEBI" id="CHEBI:29105"/>
    </ligand>
</feature>
<feature type="domain" description="C2H2-type" evidence="9">
    <location>
        <begin position="251"/>
        <end position="278"/>
    </location>
</feature>
<keyword evidence="2 8" id="KW-0479">Metal-binding</keyword>
<dbReference type="SUPFAM" id="SSF57667">
    <property type="entry name" value="beta-beta-alpha zinc fingers"/>
    <property type="match status" value="4"/>
</dbReference>
<dbReference type="Pfam" id="PF00096">
    <property type="entry name" value="zf-C2H2"/>
    <property type="match status" value="3"/>
</dbReference>
<evidence type="ECO:0000313" key="11">
    <source>
        <dbReference type="EMBL" id="KPJ02647.1"/>
    </source>
</evidence>
<dbReference type="PROSITE" id="PS51915">
    <property type="entry name" value="ZAD"/>
    <property type="match status" value="1"/>
</dbReference>
<dbReference type="PROSITE" id="PS50157">
    <property type="entry name" value="ZINC_FINGER_C2H2_2"/>
    <property type="match status" value="6"/>
</dbReference>
<evidence type="ECO:0000256" key="1">
    <source>
        <dbReference type="ARBA" id="ARBA00004123"/>
    </source>
</evidence>
<feature type="domain" description="C2H2-type" evidence="9">
    <location>
        <begin position="279"/>
        <end position="307"/>
    </location>
</feature>
<dbReference type="InterPro" id="IPR012934">
    <property type="entry name" value="Znf_AD"/>
</dbReference>
<name>A0A194QB05_PAPXU</name>
<dbReference type="Pfam" id="PF07776">
    <property type="entry name" value="zf-AD"/>
    <property type="match status" value="1"/>
</dbReference>
<dbReference type="GO" id="GO:0005634">
    <property type="term" value="C:nucleus"/>
    <property type="evidence" value="ECO:0007669"/>
    <property type="project" value="UniProtKB-SubCell"/>
</dbReference>
<dbReference type="PANTHER" id="PTHR24394">
    <property type="entry name" value="ZINC FINGER PROTEIN"/>
    <property type="match status" value="1"/>
</dbReference>
<proteinExistence type="predicted"/>
<keyword evidence="12" id="KW-1185">Reference proteome</keyword>
<keyword evidence="4 7" id="KW-0863">Zinc-finger</keyword>
<evidence type="ECO:0000256" key="8">
    <source>
        <dbReference type="PROSITE-ProRule" id="PRU01263"/>
    </source>
</evidence>
<dbReference type="Pfam" id="PF12874">
    <property type="entry name" value="zf-met"/>
    <property type="match status" value="1"/>
</dbReference>
<evidence type="ECO:0000259" key="9">
    <source>
        <dbReference type="PROSITE" id="PS50157"/>
    </source>
</evidence>
<evidence type="ECO:0000256" key="2">
    <source>
        <dbReference type="ARBA" id="ARBA00022723"/>
    </source>
</evidence>
<feature type="domain" description="C2H2-type" evidence="9">
    <location>
        <begin position="336"/>
        <end position="363"/>
    </location>
</feature>
<accession>A0A194QB05</accession>
<feature type="domain" description="C2H2-type" evidence="9">
    <location>
        <begin position="308"/>
        <end position="335"/>
    </location>
</feature>
<dbReference type="FunFam" id="3.30.160.60:FF:002343">
    <property type="entry name" value="Zinc finger protein 33A"/>
    <property type="match status" value="1"/>
</dbReference>
<dbReference type="Proteomes" id="UP000053268">
    <property type="component" value="Unassembled WGS sequence"/>
</dbReference>
<reference evidence="11 12" key="1">
    <citation type="journal article" date="2015" name="Nat. Commun.">
        <title>Outbred genome sequencing and CRISPR/Cas9 gene editing in butterflies.</title>
        <authorList>
            <person name="Li X."/>
            <person name="Fan D."/>
            <person name="Zhang W."/>
            <person name="Liu G."/>
            <person name="Zhang L."/>
            <person name="Zhao L."/>
            <person name="Fang X."/>
            <person name="Chen L."/>
            <person name="Dong Y."/>
            <person name="Chen Y."/>
            <person name="Ding Y."/>
            <person name="Zhao R."/>
            <person name="Feng M."/>
            <person name="Zhu Y."/>
            <person name="Feng Y."/>
            <person name="Jiang X."/>
            <person name="Zhu D."/>
            <person name="Xiang H."/>
            <person name="Feng X."/>
            <person name="Li S."/>
            <person name="Wang J."/>
            <person name="Zhang G."/>
            <person name="Kronforst M.R."/>
            <person name="Wang W."/>
        </authorList>
    </citation>
    <scope>NUCLEOTIDE SEQUENCE [LARGE SCALE GENOMIC DNA]</scope>
    <source>
        <strain evidence="11">Ya'a_city_454_Px</strain>
        <tissue evidence="11">Whole body</tissue>
    </source>
</reference>
<evidence type="ECO:0000256" key="4">
    <source>
        <dbReference type="ARBA" id="ARBA00022771"/>
    </source>
</evidence>